<keyword evidence="3" id="KW-1185">Reference proteome</keyword>
<evidence type="ECO:0000256" key="1">
    <source>
        <dbReference type="SAM" id="Phobius"/>
    </source>
</evidence>
<reference evidence="3" key="1">
    <citation type="submission" date="2017-01" db="EMBL/GenBank/DDBJ databases">
        <title>Comparative genomics of anhydrobiosis in the tardigrade Hypsibius dujardini.</title>
        <authorList>
            <person name="Yoshida Y."/>
            <person name="Koutsovoulos G."/>
            <person name="Laetsch D."/>
            <person name="Stevens L."/>
            <person name="Kumar S."/>
            <person name="Horikawa D."/>
            <person name="Ishino K."/>
            <person name="Komine S."/>
            <person name="Tomita M."/>
            <person name="Blaxter M."/>
            <person name="Arakawa K."/>
        </authorList>
    </citation>
    <scope>NUCLEOTIDE SEQUENCE [LARGE SCALE GENOMIC DNA]</scope>
    <source>
        <strain evidence="3">Z151</strain>
    </source>
</reference>
<name>A0A1W0WH52_HYPEX</name>
<organism evidence="2 3">
    <name type="scientific">Hypsibius exemplaris</name>
    <name type="common">Freshwater tardigrade</name>
    <dbReference type="NCBI Taxonomy" id="2072580"/>
    <lineage>
        <taxon>Eukaryota</taxon>
        <taxon>Metazoa</taxon>
        <taxon>Ecdysozoa</taxon>
        <taxon>Tardigrada</taxon>
        <taxon>Eutardigrada</taxon>
        <taxon>Parachela</taxon>
        <taxon>Hypsibioidea</taxon>
        <taxon>Hypsibiidae</taxon>
        <taxon>Hypsibius</taxon>
    </lineage>
</organism>
<feature type="transmembrane region" description="Helical" evidence="1">
    <location>
        <begin position="264"/>
        <end position="287"/>
    </location>
</feature>
<keyword evidence="1" id="KW-1133">Transmembrane helix</keyword>
<keyword evidence="1" id="KW-0812">Transmembrane</keyword>
<dbReference type="EMBL" id="MTYJ01000104">
    <property type="protein sequence ID" value="OQV14502.1"/>
    <property type="molecule type" value="Genomic_DNA"/>
</dbReference>
<feature type="transmembrane region" description="Helical" evidence="1">
    <location>
        <begin position="299"/>
        <end position="317"/>
    </location>
</feature>
<proteinExistence type="predicted"/>
<dbReference type="Proteomes" id="UP000192578">
    <property type="component" value="Unassembled WGS sequence"/>
</dbReference>
<evidence type="ECO:0000313" key="3">
    <source>
        <dbReference type="Proteomes" id="UP000192578"/>
    </source>
</evidence>
<evidence type="ECO:0008006" key="4">
    <source>
        <dbReference type="Google" id="ProtNLM"/>
    </source>
</evidence>
<feature type="transmembrane region" description="Helical" evidence="1">
    <location>
        <begin position="50"/>
        <end position="74"/>
    </location>
</feature>
<gene>
    <name evidence="2" type="ORF">BV898_11342</name>
</gene>
<feature type="transmembrane region" description="Helical" evidence="1">
    <location>
        <begin position="400"/>
        <end position="421"/>
    </location>
</feature>
<feature type="transmembrane region" description="Helical" evidence="1">
    <location>
        <begin position="137"/>
        <end position="158"/>
    </location>
</feature>
<keyword evidence="1" id="KW-0472">Membrane</keyword>
<comment type="caution">
    <text evidence="2">The sequence shown here is derived from an EMBL/GenBank/DDBJ whole genome shotgun (WGS) entry which is preliminary data.</text>
</comment>
<feature type="transmembrane region" description="Helical" evidence="1">
    <location>
        <begin position="94"/>
        <end position="116"/>
    </location>
</feature>
<dbReference type="AlphaFoldDB" id="A0A1W0WH52"/>
<evidence type="ECO:0000313" key="2">
    <source>
        <dbReference type="EMBL" id="OQV14502.1"/>
    </source>
</evidence>
<accession>A0A1W0WH52</accession>
<sequence length="447" mass="49647">MAARIITGKAQSHAHNTSTRSRDYVTALLSCFGLLSPTAKVTFRHPGFRVAILLAFSAFSLLYEVTIAVTKLATMEIDGNIAYAVNLSQYSIKAFTTLVILGMFWWKSFVIVSIVSTARMTIEQTKVVQRRQKGNKVFGRVLVTFATYLVLMACFRLLRIFSDSDKEPPFTTVLWPSVTLPKEQMVIFIVRNFTEATRLLCSGYLAGYLHHFAEGLGGYCKIILGKVVRDPLQQLSYTDLQRAWDAREEAITLAGTIKQQIGSFLTFILFSDMIAMFSTMGDFLFFSDSYVYLHNAVSILLYIVSSMSVAGGLIAMFDEDEETLQNLKMLKSSLINGSPCTRSMQRSSSLRSGKAQPLALHHRPVAAFIERDELVRLLSALKSSCFGTRKAVPDLPVFGYVNRGTIVNAVGLLFTFSCFMLDQYSRSETTAQVVAAFEAGTTGNTTM</sequence>
<protein>
    <recommendedName>
        <fullName evidence="4">Gustatory receptor</fullName>
    </recommendedName>
</protein>